<dbReference type="AlphaFoldDB" id="A0A2H0UMR1"/>
<reference evidence="3" key="1">
    <citation type="submission" date="2017-09" db="EMBL/GenBank/DDBJ databases">
        <title>Depth-based differentiation of microbial function through sediment-hosted aquifers and enrichment of novel symbionts in the deep terrestrial subsurface.</title>
        <authorList>
            <person name="Probst A.J."/>
            <person name="Ladd B."/>
            <person name="Jarett J.K."/>
            <person name="Geller-Mcgrath D.E."/>
            <person name="Sieber C.M.K."/>
            <person name="Emerson J.B."/>
            <person name="Anantharaman K."/>
            <person name="Thomas B.C."/>
            <person name="Malmstrom R."/>
            <person name="Stieglmeier M."/>
            <person name="Klingl A."/>
            <person name="Woyke T."/>
            <person name="Ryan C.M."/>
            <person name="Banfield J.F."/>
        </authorList>
    </citation>
    <scope>NUCLEOTIDE SEQUENCE [LARGE SCALE GENOMIC DNA]</scope>
</reference>
<comment type="caution">
    <text evidence="2">The sequence shown here is derived from an EMBL/GenBank/DDBJ whole genome shotgun (WGS) entry which is preliminary data.</text>
</comment>
<proteinExistence type="predicted"/>
<name>A0A2H0UMR1_9BACT</name>
<accession>A0A2H0UMR1</accession>
<dbReference type="InterPro" id="IPR002197">
    <property type="entry name" value="HTH_Fis"/>
</dbReference>
<evidence type="ECO:0000313" key="3">
    <source>
        <dbReference type="Proteomes" id="UP000229526"/>
    </source>
</evidence>
<dbReference type="PRINTS" id="PR01590">
    <property type="entry name" value="HTHFIS"/>
</dbReference>
<dbReference type="EMBL" id="PFBD01000020">
    <property type="protein sequence ID" value="PIR87055.1"/>
    <property type="molecule type" value="Genomic_DNA"/>
</dbReference>
<protein>
    <recommendedName>
        <fullName evidence="1">DNA binding HTH domain-containing protein</fullName>
    </recommendedName>
</protein>
<evidence type="ECO:0000313" key="2">
    <source>
        <dbReference type="EMBL" id="PIR87055.1"/>
    </source>
</evidence>
<dbReference type="Gene3D" id="1.10.10.60">
    <property type="entry name" value="Homeodomain-like"/>
    <property type="match status" value="1"/>
</dbReference>
<feature type="domain" description="DNA binding HTH" evidence="1">
    <location>
        <begin position="111"/>
        <end position="149"/>
    </location>
</feature>
<evidence type="ECO:0000259" key="1">
    <source>
        <dbReference type="Pfam" id="PF02954"/>
    </source>
</evidence>
<dbReference type="Proteomes" id="UP000229526">
    <property type="component" value="Unassembled WGS sequence"/>
</dbReference>
<dbReference type="Pfam" id="PF02954">
    <property type="entry name" value="HTH_8"/>
    <property type="match status" value="1"/>
</dbReference>
<sequence>MSEILLKVPNVRPGSLAKLAAFLESTQNRVSERDKSPMATLVVAKRYSGNDNRYGLTLKVEFWCDSEIGEYVSIPAAQLQQIWDALGLYPNQGTVTSAPAQIGDGTLNVAVEAAEKAAIRAALEQTGGHKDEAAAFLGISRKILWEKCKVYEIDFGIE</sequence>
<dbReference type="InterPro" id="IPR009057">
    <property type="entry name" value="Homeodomain-like_sf"/>
</dbReference>
<organism evidence="2 3">
    <name type="scientific">Candidatus Harrisonbacteria bacterium CG10_big_fil_rev_8_21_14_0_10_49_15</name>
    <dbReference type="NCBI Taxonomy" id="1974587"/>
    <lineage>
        <taxon>Bacteria</taxon>
        <taxon>Candidatus Harrisoniibacteriota</taxon>
    </lineage>
</organism>
<dbReference type="GO" id="GO:0043565">
    <property type="term" value="F:sequence-specific DNA binding"/>
    <property type="evidence" value="ECO:0007669"/>
    <property type="project" value="InterPro"/>
</dbReference>
<dbReference type="SUPFAM" id="SSF46689">
    <property type="entry name" value="Homeodomain-like"/>
    <property type="match status" value="1"/>
</dbReference>
<gene>
    <name evidence="2" type="ORF">COU11_02395</name>
</gene>